<dbReference type="InterPro" id="IPR026891">
    <property type="entry name" value="Fn3-like"/>
</dbReference>
<dbReference type="OrthoDB" id="9803863at2"/>
<dbReference type="InterPro" id="IPR050288">
    <property type="entry name" value="Cellulose_deg_GH3"/>
</dbReference>
<dbReference type="Pfam" id="PF14310">
    <property type="entry name" value="Fn3-like"/>
    <property type="match status" value="1"/>
</dbReference>
<evidence type="ECO:0000259" key="4">
    <source>
        <dbReference type="PROSITE" id="PS51820"/>
    </source>
</evidence>
<protein>
    <submittedName>
        <fullName evidence="5">Glycosyl hydrolase</fullName>
    </submittedName>
</protein>
<dbReference type="Gene3D" id="2.60.40.10">
    <property type="entry name" value="Immunoglobulins"/>
    <property type="match status" value="1"/>
</dbReference>
<dbReference type="PRINTS" id="PR00133">
    <property type="entry name" value="GLHYDRLASE3"/>
</dbReference>
<dbReference type="Pfam" id="PF00933">
    <property type="entry name" value="Glyco_hydro_3"/>
    <property type="match status" value="1"/>
</dbReference>
<evidence type="ECO:0000313" key="5">
    <source>
        <dbReference type="EMBL" id="OEJ30695.1"/>
    </source>
</evidence>
<dbReference type="GO" id="GO:0004553">
    <property type="term" value="F:hydrolase activity, hydrolyzing O-glycosyl compounds"/>
    <property type="evidence" value="ECO:0007669"/>
    <property type="project" value="InterPro"/>
</dbReference>
<evidence type="ECO:0000256" key="3">
    <source>
        <dbReference type="SAM" id="MobiDB-lite"/>
    </source>
</evidence>
<dbReference type="Gene3D" id="3.20.20.300">
    <property type="entry name" value="Glycoside hydrolase, family 3, N-terminal domain"/>
    <property type="match status" value="1"/>
</dbReference>
<dbReference type="GO" id="GO:0005975">
    <property type="term" value="P:carbohydrate metabolic process"/>
    <property type="evidence" value="ECO:0007669"/>
    <property type="project" value="InterPro"/>
</dbReference>
<dbReference type="InterPro" id="IPR002772">
    <property type="entry name" value="Glyco_hydro_3_C"/>
</dbReference>
<evidence type="ECO:0000256" key="2">
    <source>
        <dbReference type="ARBA" id="ARBA00022801"/>
    </source>
</evidence>
<dbReference type="InterPro" id="IPR036962">
    <property type="entry name" value="Glyco_hydro_3_N_sf"/>
</dbReference>
<name>A0A1E5PMD9_9ACTN</name>
<comment type="caution">
    <text evidence="5">The sequence shown here is derived from an EMBL/GenBank/DDBJ whole genome shotgun (WGS) entry which is preliminary data.</text>
</comment>
<dbReference type="PANTHER" id="PTHR42715:SF10">
    <property type="entry name" value="BETA-GLUCOSIDASE"/>
    <property type="match status" value="1"/>
</dbReference>
<dbReference type="SUPFAM" id="SSF51445">
    <property type="entry name" value="(Trans)glycosidases"/>
    <property type="match status" value="1"/>
</dbReference>
<dbReference type="PROSITE" id="PS51820">
    <property type="entry name" value="PA14"/>
    <property type="match status" value="1"/>
</dbReference>
<dbReference type="Pfam" id="PF01915">
    <property type="entry name" value="Glyco_hydro_3_C"/>
    <property type="match status" value="1"/>
</dbReference>
<gene>
    <name evidence="5" type="ORF">BGK67_04465</name>
</gene>
<evidence type="ECO:0000256" key="1">
    <source>
        <dbReference type="ARBA" id="ARBA00005336"/>
    </source>
</evidence>
<dbReference type="InterPro" id="IPR036881">
    <property type="entry name" value="Glyco_hydro_3_C_sf"/>
</dbReference>
<reference evidence="5 6" key="1">
    <citation type="submission" date="2016-08" db="EMBL/GenBank/DDBJ databases">
        <title>The complete genome of Streptomyces subrutilus 10-1-1.</title>
        <authorList>
            <person name="Chen X."/>
        </authorList>
    </citation>
    <scope>NUCLEOTIDE SEQUENCE [LARGE SCALE GENOMIC DNA]</scope>
    <source>
        <strain evidence="5 6">10-1-1</strain>
    </source>
</reference>
<dbReference type="InterPro" id="IPR037524">
    <property type="entry name" value="PA14/GLEYA"/>
</dbReference>
<proteinExistence type="inferred from homology"/>
<dbReference type="Gene3D" id="2.60.120.260">
    <property type="entry name" value="Galactose-binding domain-like"/>
    <property type="match status" value="1"/>
</dbReference>
<dbReference type="RefSeq" id="WP_069918842.1">
    <property type="nucleotide sequence ID" value="NZ_MEHK01000001.1"/>
</dbReference>
<dbReference type="Proteomes" id="UP000095705">
    <property type="component" value="Unassembled WGS sequence"/>
</dbReference>
<feature type="compositionally biased region" description="Basic and acidic residues" evidence="3">
    <location>
        <begin position="850"/>
        <end position="861"/>
    </location>
</feature>
<accession>A0A1E5PMD9</accession>
<dbReference type="Gene3D" id="3.40.50.1700">
    <property type="entry name" value="Glycoside hydrolase family 3 C-terminal domain"/>
    <property type="match status" value="1"/>
</dbReference>
<dbReference type="InterPro" id="IPR001764">
    <property type="entry name" value="Glyco_hydro_3_N"/>
</dbReference>
<evidence type="ECO:0000313" key="6">
    <source>
        <dbReference type="Proteomes" id="UP000095705"/>
    </source>
</evidence>
<dbReference type="AlphaFoldDB" id="A0A1E5PMD9"/>
<dbReference type="InterPro" id="IPR013783">
    <property type="entry name" value="Ig-like_fold"/>
</dbReference>
<sequence>MDRRPEPPLDLRAAIRLLTGADTWRTHAEPALGLREMVFSDGPAGVRGPGWDEATTSALLPSASALGALWDEDRVRRLGELLGGEARRTGVHVLLAPTLNLHRSPLAGRHFECFSEDPLLAARTGAALIRGIQSRGVAATAKHYVANDSETERLTVDVRVGERVLRELYLAPFEAAVRAGVWVVMSAYNQVNGQAMTESPLLADPLKEEWGFDGVVVSDWGAGRSTAASAVAAQDLLMPGPGGPWGEALLDAVERGLVPAAAVRDKVRRVLRLAERVAALDGPAPAADPPPGPGADEEETGVRGLLRAAAAAGFVLLENRGGLPLEPRALAGVAVIGAHADDPRVQGGGSSEVFPHAVVTPLAGLRAALPPQVRIVYEPGPAPEGAGGPAPLGVRHARDPQSGAPGVRLRVLDAAGGVLHSVHQPSGRVPEPELPPGAHTVELAAVLHPDTTGTWTLGLGGFGTLGLTVAGAPVLAGEFPPETDDPAVVHVRPPQHTARVHLTAGRPVEVRARRRLAPGTGRATVLTAAAPAPDRAESLAAAVAAARAADVAVVCVGTTDGAESEGHDRLALRLPAPQDELVRQVIRVQPRTVVVVNAGGPVELPWRAEAAAVLLTWFPGQEAGHALADVLLGRTEPGGRLPTTWAATLTDAPVRTTRPTAGVLPYEEGLHIGYRAWLREGTAPAYWFGHGLGYTSWGYEAVGAPRPQADGGYEMPVVLRNTGSRSGRQVVQVHLSRPDSAVDRPVRWLAGWSAVRAAPGERVTAYVRIPARALQHWSPAARAWVTEPGRFTVRAGPTAGELPLRARLDTTEPCAPPAAPRFPLDSPAPAGNRTPPPVCGTGERFGTRTKTGEHGWDPLHE</sequence>
<feature type="region of interest" description="Disordered" evidence="3">
    <location>
        <begin position="281"/>
        <end position="300"/>
    </location>
</feature>
<dbReference type="SUPFAM" id="SSF52279">
    <property type="entry name" value="Beta-D-glucan exohydrolase, C-terminal domain"/>
    <property type="match status" value="1"/>
</dbReference>
<comment type="similarity">
    <text evidence="1">Belongs to the glycosyl hydrolase 3 family.</text>
</comment>
<dbReference type="STRING" id="36818.BGK67_04465"/>
<dbReference type="PANTHER" id="PTHR42715">
    <property type="entry name" value="BETA-GLUCOSIDASE"/>
    <property type="match status" value="1"/>
</dbReference>
<organism evidence="5 6">
    <name type="scientific">Streptomyces subrutilus</name>
    <dbReference type="NCBI Taxonomy" id="36818"/>
    <lineage>
        <taxon>Bacteria</taxon>
        <taxon>Bacillati</taxon>
        <taxon>Actinomycetota</taxon>
        <taxon>Actinomycetes</taxon>
        <taxon>Kitasatosporales</taxon>
        <taxon>Streptomycetaceae</taxon>
        <taxon>Streptomyces</taxon>
    </lineage>
</organism>
<dbReference type="EMBL" id="MEHK01000001">
    <property type="protein sequence ID" value="OEJ30695.1"/>
    <property type="molecule type" value="Genomic_DNA"/>
</dbReference>
<keyword evidence="6" id="KW-1185">Reference proteome</keyword>
<dbReference type="SMART" id="SM01217">
    <property type="entry name" value="Fn3_like"/>
    <property type="match status" value="1"/>
</dbReference>
<dbReference type="InterPro" id="IPR017853">
    <property type="entry name" value="GH"/>
</dbReference>
<keyword evidence="2 5" id="KW-0378">Hydrolase</keyword>
<feature type="domain" description="PA14" evidence="4">
    <location>
        <begin position="386"/>
        <end position="543"/>
    </location>
</feature>
<feature type="region of interest" description="Disordered" evidence="3">
    <location>
        <begin position="811"/>
        <end position="861"/>
    </location>
</feature>